<evidence type="ECO:0000313" key="2">
    <source>
        <dbReference type="Proteomes" id="UP000276133"/>
    </source>
</evidence>
<reference evidence="1 2" key="1">
    <citation type="journal article" date="2018" name="Sci. Rep.">
        <title>Genomic signatures of local adaptation to the degree of environmental predictability in rotifers.</title>
        <authorList>
            <person name="Franch-Gras L."/>
            <person name="Hahn C."/>
            <person name="Garcia-Roger E.M."/>
            <person name="Carmona M.J."/>
            <person name="Serra M."/>
            <person name="Gomez A."/>
        </authorList>
    </citation>
    <scope>NUCLEOTIDE SEQUENCE [LARGE SCALE GENOMIC DNA]</scope>
    <source>
        <strain evidence="1">HYR1</strain>
    </source>
</reference>
<gene>
    <name evidence="1" type="ORF">BpHYR1_015775</name>
</gene>
<comment type="caution">
    <text evidence="1">The sequence shown here is derived from an EMBL/GenBank/DDBJ whole genome shotgun (WGS) entry which is preliminary data.</text>
</comment>
<dbReference type="AlphaFoldDB" id="A0A3M7P6E8"/>
<evidence type="ECO:0000313" key="1">
    <source>
        <dbReference type="EMBL" id="RMZ94645.1"/>
    </source>
</evidence>
<dbReference type="Proteomes" id="UP000276133">
    <property type="component" value="Unassembled WGS sequence"/>
</dbReference>
<name>A0A3M7P6E8_BRAPC</name>
<keyword evidence="2" id="KW-1185">Reference proteome</keyword>
<accession>A0A3M7P6E8</accession>
<proteinExistence type="predicted"/>
<dbReference type="EMBL" id="REGN01012903">
    <property type="protein sequence ID" value="RMZ94645.1"/>
    <property type="molecule type" value="Genomic_DNA"/>
</dbReference>
<organism evidence="1 2">
    <name type="scientific">Brachionus plicatilis</name>
    <name type="common">Marine rotifer</name>
    <name type="synonym">Brachionus muelleri</name>
    <dbReference type="NCBI Taxonomy" id="10195"/>
    <lineage>
        <taxon>Eukaryota</taxon>
        <taxon>Metazoa</taxon>
        <taxon>Spiralia</taxon>
        <taxon>Gnathifera</taxon>
        <taxon>Rotifera</taxon>
        <taxon>Eurotatoria</taxon>
        <taxon>Monogononta</taxon>
        <taxon>Pseudotrocha</taxon>
        <taxon>Ploima</taxon>
        <taxon>Brachionidae</taxon>
        <taxon>Brachionus</taxon>
    </lineage>
</organism>
<protein>
    <submittedName>
        <fullName evidence="1">Uncharacterized protein</fullName>
    </submittedName>
</protein>
<sequence length="105" mass="12001">MVTEAQRWQIIGLLKDKTKSQQEIADLVGVSRKCVFTINCNYERLRWPNNYQGLVLGVALFIQVEPISFDVVKNMIESIPKRVAERIKAKSDHLNPHGFPETGYA</sequence>